<reference evidence="1" key="2">
    <citation type="submission" date="2024-06" db="EMBL/GenBank/DDBJ databases">
        <authorList>
            <person name="Sakai Y."/>
            <person name="Fujii T."/>
        </authorList>
    </citation>
    <scope>NUCLEOTIDE SEQUENCE</scope>
    <source>
        <strain evidence="1">M701</strain>
        <plasmid evidence="1">pM7012</plasmid>
    </source>
</reference>
<keyword evidence="1" id="KW-0614">Plasmid</keyword>
<protein>
    <submittedName>
        <fullName evidence="1">Uncharacterized protein</fullName>
    </submittedName>
</protein>
<dbReference type="RefSeq" id="WP_023842567.1">
    <property type="nucleotide sequence ID" value="NC_022995.1"/>
</dbReference>
<reference evidence="1" key="1">
    <citation type="journal article" date="2014" name="Microbiology">
        <title>A 2,4-dichlorophenoxyacetic acid degradation plasmid pM7012 discloses distribution of an unclassified megaplasmid group across bacterial species.</title>
        <authorList>
            <person name="Sakai Y."/>
            <person name="Ogawa N."/>
            <person name="Shimomura Y."/>
            <person name="Fujii T."/>
        </authorList>
    </citation>
    <scope>NUCLEOTIDE SEQUENCE</scope>
    <source>
        <strain evidence="1">M701</strain>
    </source>
</reference>
<evidence type="ECO:0000313" key="1">
    <source>
        <dbReference type="EMBL" id="BAO19024.1"/>
    </source>
</evidence>
<organism evidence="1">
    <name type="scientific">Burkholderia sp. M701</name>
    <dbReference type="NCBI Taxonomy" id="326454"/>
    <lineage>
        <taxon>Bacteria</taxon>
        <taxon>Pseudomonadati</taxon>
        <taxon>Pseudomonadota</taxon>
        <taxon>Betaproteobacteria</taxon>
        <taxon>Burkholderiales</taxon>
        <taxon>Burkholderiaceae</taxon>
        <taxon>Burkholderia</taxon>
    </lineage>
</organism>
<name>V5YP42_9BURK</name>
<accession>V5YP42</accession>
<proteinExistence type="predicted"/>
<dbReference type="EMBL" id="AB853026">
    <property type="protein sequence ID" value="BAO19024.1"/>
    <property type="molecule type" value="Genomic_DNA"/>
</dbReference>
<geneLocation type="plasmid" evidence="1">
    <name>pM7012</name>
</geneLocation>
<dbReference type="AlphaFoldDB" id="V5YP42"/>
<sequence length="147" mass="15878">MSKIETNSNSGKLLKVVSVPYGSHEEAEDALAGVRALTGFHFGYVDPKEFRTISFHDDTEPGKPVDVRGVQRVQVATTEQSKEQRLPQGEDSADWTATVVMSITAGSPEEAAKLALDDIRDLNLEAINVDVENLGSGRIVTVPVKNA</sequence>